<dbReference type="Gene3D" id="2.60.120.200">
    <property type="match status" value="1"/>
</dbReference>
<gene>
    <name evidence="2" type="ORF">G6047_02865</name>
</gene>
<sequence length="308" mass="32473">MKTRKILISALLSGVVLTSLVSCGDDDNGTSLPPIGGYNSADEVGAADLKAYFPLNGNSTESKSGTAANDQSNVTWVEGPKGQAAHFNDGYLAYPVISALSSMTGSVSISLWAKVGNNGTHATMFFSLTKPTGTGPDEWNGAANVMAETGIGNRLVSSDTLKVKGLFNIDKADGSSFGGDAVNAEQLTDEDIANGGAVVVNQTANEWMHVVYTYDGATATNKLYVNGVKISNPQWERRNVVDGVDVAVPFNAKSNARAIIGTFGSLLSGGSDTWQDNMTGDVDEIRVWNKTLSQQEIGFLYELELAGR</sequence>
<evidence type="ECO:0000313" key="3">
    <source>
        <dbReference type="Proteomes" id="UP000712080"/>
    </source>
</evidence>
<dbReference type="GO" id="GO:0005975">
    <property type="term" value="P:carbohydrate metabolic process"/>
    <property type="evidence" value="ECO:0007669"/>
    <property type="project" value="UniProtKB-ARBA"/>
</dbReference>
<dbReference type="RefSeq" id="WP_169525967.1">
    <property type="nucleotide sequence ID" value="NZ_JAAMPU010000097.1"/>
</dbReference>
<protein>
    <submittedName>
        <fullName evidence="2">LamG domain-containing protein</fullName>
    </submittedName>
</protein>
<feature type="signal peptide" evidence="1">
    <location>
        <begin position="1"/>
        <end position="24"/>
    </location>
</feature>
<dbReference type="PROSITE" id="PS51257">
    <property type="entry name" value="PROKAR_LIPOPROTEIN"/>
    <property type="match status" value="1"/>
</dbReference>
<reference evidence="2" key="1">
    <citation type="submission" date="2020-02" db="EMBL/GenBank/DDBJ databases">
        <title>Flavobacterium sp. genome.</title>
        <authorList>
            <person name="Jung H.S."/>
            <person name="Baek J.H."/>
            <person name="Jeon C.O."/>
        </authorList>
    </citation>
    <scope>NUCLEOTIDE SEQUENCE</scope>
    <source>
        <strain evidence="2">SE-s28</strain>
    </source>
</reference>
<evidence type="ECO:0000313" key="2">
    <source>
        <dbReference type="EMBL" id="NMH26963.1"/>
    </source>
</evidence>
<dbReference type="Proteomes" id="UP000712080">
    <property type="component" value="Unassembled WGS sequence"/>
</dbReference>
<comment type="caution">
    <text evidence="2">The sequence shown here is derived from an EMBL/GenBank/DDBJ whole genome shotgun (WGS) entry which is preliminary data.</text>
</comment>
<accession>A0A972FR48</accession>
<feature type="chain" id="PRO_5037882065" evidence="1">
    <location>
        <begin position="25"/>
        <end position="308"/>
    </location>
</feature>
<dbReference type="InterPro" id="IPR013320">
    <property type="entry name" value="ConA-like_dom_sf"/>
</dbReference>
<dbReference type="EMBL" id="JAAMPU010000097">
    <property type="protein sequence ID" value="NMH26963.1"/>
    <property type="molecule type" value="Genomic_DNA"/>
</dbReference>
<keyword evidence="3" id="KW-1185">Reference proteome</keyword>
<proteinExistence type="predicted"/>
<dbReference type="GO" id="GO:0004553">
    <property type="term" value="F:hydrolase activity, hydrolyzing O-glycosyl compounds"/>
    <property type="evidence" value="ECO:0007669"/>
    <property type="project" value="UniProtKB-ARBA"/>
</dbReference>
<evidence type="ECO:0000256" key="1">
    <source>
        <dbReference type="SAM" id="SignalP"/>
    </source>
</evidence>
<keyword evidence="1" id="KW-0732">Signal</keyword>
<dbReference type="AlphaFoldDB" id="A0A972FR48"/>
<name>A0A972FR48_9FLAO</name>
<organism evidence="2 3">
    <name type="scientific">Flavobacterium silvaticum</name>
    <dbReference type="NCBI Taxonomy" id="1852020"/>
    <lineage>
        <taxon>Bacteria</taxon>
        <taxon>Pseudomonadati</taxon>
        <taxon>Bacteroidota</taxon>
        <taxon>Flavobacteriia</taxon>
        <taxon>Flavobacteriales</taxon>
        <taxon>Flavobacteriaceae</taxon>
        <taxon>Flavobacterium</taxon>
    </lineage>
</organism>
<dbReference type="SUPFAM" id="SSF49899">
    <property type="entry name" value="Concanavalin A-like lectins/glucanases"/>
    <property type="match status" value="1"/>
</dbReference>